<dbReference type="InterPro" id="IPR001480">
    <property type="entry name" value="Bulb-type_lectin_dom"/>
</dbReference>
<dbReference type="EMBL" id="HM590589">
    <property type="protein sequence ID" value="ADK74829.1"/>
    <property type="molecule type" value="mRNA"/>
</dbReference>
<dbReference type="PROSITE" id="PS50927">
    <property type="entry name" value="BULB_LECTIN"/>
    <property type="match status" value="1"/>
</dbReference>
<keyword evidence="1" id="KW-0732">Signal</keyword>
<dbReference type="SUPFAM" id="SSF51110">
    <property type="entry name" value="alpha-D-mannose-specific plant lectins"/>
    <property type="match status" value="1"/>
</dbReference>
<evidence type="ECO:0000259" key="2">
    <source>
        <dbReference type="PROSITE" id="PS50927"/>
    </source>
</evidence>
<dbReference type="SMART" id="SM00108">
    <property type="entry name" value="B_lectin"/>
    <property type="match status" value="1"/>
</dbReference>
<dbReference type="CDD" id="cd00028">
    <property type="entry name" value="B_lectin"/>
    <property type="match status" value="1"/>
</dbReference>
<dbReference type="Gene3D" id="2.90.10.10">
    <property type="entry name" value="Bulb-type lectin domain"/>
    <property type="match status" value="3"/>
</dbReference>
<feature type="chain" id="PRO_5003159593" evidence="1">
    <location>
        <begin position="26"/>
        <end position="158"/>
    </location>
</feature>
<name>E2IQH4_9ASPA</name>
<reference evidence="3" key="1">
    <citation type="journal article" date="2011" name="PLoS ONE">
        <title>Molecular Cloning of a New Immunomodulatory Protein from Anoectochilus formosanus which Induces B Cell IgM Secretion through a T-Independent Mechanism.</title>
        <authorList>
            <person name="Kuan Y.C."/>
            <person name="Wu T.J."/>
            <person name="Kuo C.Y."/>
            <person name="Hsu J.C."/>
            <person name="Chang W.Y."/>
            <person name="Sheu F."/>
        </authorList>
    </citation>
    <scope>NUCLEOTIDE SEQUENCE</scope>
</reference>
<protein>
    <submittedName>
        <fullName evidence="3">Immunomodulatory protein</fullName>
    </submittedName>
</protein>
<feature type="domain" description="Bulb-type lectin" evidence="2">
    <location>
        <begin position="26"/>
        <end position="134"/>
    </location>
</feature>
<dbReference type="InterPro" id="IPR036426">
    <property type="entry name" value="Bulb-type_lectin_dom_sf"/>
</dbReference>
<accession>E2IQH4</accession>
<proteinExistence type="evidence at transcript level"/>
<dbReference type="SMR" id="E2IQH4"/>
<evidence type="ECO:0000313" key="3">
    <source>
        <dbReference type="EMBL" id="ADK74829.1"/>
    </source>
</evidence>
<gene>
    <name evidence="3" type="primary">IPAF</name>
</gene>
<dbReference type="GO" id="GO:0051707">
    <property type="term" value="P:response to other organism"/>
    <property type="evidence" value="ECO:0007669"/>
    <property type="project" value="UniProtKB-ARBA"/>
</dbReference>
<evidence type="ECO:0000256" key="1">
    <source>
        <dbReference type="SAM" id="SignalP"/>
    </source>
</evidence>
<organism evidence="3">
    <name type="scientific">Anoectochilus formosanus</name>
    <dbReference type="NCBI Taxonomy" id="173437"/>
    <lineage>
        <taxon>Eukaryota</taxon>
        <taxon>Viridiplantae</taxon>
        <taxon>Streptophyta</taxon>
        <taxon>Embryophyta</taxon>
        <taxon>Tracheophyta</taxon>
        <taxon>Spermatophyta</taxon>
        <taxon>Magnoliopsida</taxon>
        <taxon>Liliopsida</taxon>
        <taxon>Asparagales</taxon>
        <taxon>Orchidaceae</taxon>
        <taxon>Orchidoideae</taxon>
        <taxon>Cranichideae</taxon>
        <taxon>Goodyerinae</taxon>
        <taxon>Anoectochilus</taxon>
    </lineage>
</organism>
<sequence>MASSIRILILCAAALAFLLATPSYAASSLGTGGTLRNNQGISQGAYLFIMQSDCNLVLYDTNRAIWASNTNGRGNSCFLILQRDGNLVIYNNGNQVIWASGSNIGNGNYILVLQADRNVVIYTQPGNRAIWATGTNIRGTPGVTIYKPQNVTTTVNGK</sequence>
<dbReference type="AlphaFoldDB" id="E2IQH4"/>
<feature type="signal peptide" evidence="1">
    <location>
        <begin position="1"/>
        <end position="25"/>
    </location>
</feature>